<evidence type="ECO:0000313" key="17">
    <source>
        <dbReference type="EMBL" id="CAD6191065.1"/>
    </source>
</evidence>
<dbReference type="Pfam" id="PF01967">
    <property type="entry name" value="MoaC"/>
    <property type="match status" value="1"/>
</dbReference>
<dbReference type="Gene3D" id="3.30.70.640">
    <property type="entry name" value="Molybdopterin cofactor biosynthesis C (MoaC) domain"/>
    <property type="match status" value="1"/>
</dbReference>
<keyword evidence="8" id="KW-0479">Metal-binding</keyword>
<evidence type="ECO:0000256" key="1">
    <source>
        <dbReference type="ARBA" id="ARBA00001637"/>
    </source>
</evidence>
<evidence type="ECO:0000256" key="13">
    <source>
        <dbReference type="ARBA" id="ARBA00023150"/>
    </source>
</evidence>
<dbReference type="NCBIfam" id="TIGR02666">
    <property type="entry name" value="moaA"/>
    <property type="match status" value="1"/>
</dbReference>
<dbReference type="SFLD" id="SFLDS00029">
    <property type="entry name" value="Radical_SAM"/>
    <property type="match status" value="1"/>
</dbReference>
<dbReference type="InterPro" id="IPR036522">
    <property type="entry name" value="MoaC_sf"/>
</dbReference>
<dbReference type="SFLD" id="SFLDG01383">
    <property type="entry name" value="cyclic_pyranopterin_phosphate"/>
    <property type="match status" value="1"/>
</dbReference>
<dbReference type="NCBIfam" id="NF001199">
    <property type="entry name" value="PRK00164.2-1"/>
    <property type="match status" value="1"/>
</dbReference>
<evidence type="ECO:0000259" key="16">
    <source>
        <dbReference type="PROSITE" id="PS51918"/>
    </source>
</evidence>
<dbReference type="PROSITE" id="PS01305">
    <property type="entry name" value="MOAA_NIFB_PQQE"/>
    <property type="match status" value="1"/>
</dbReference>
<evidence type="ECO:0000256" key="6">
    <source>
        <dbReference type="ARBA" id="ARBA00022485"/>
    </source>
</evidence>
<dbReference type="GO" id="GO:0061798">
    <property type="term" value="F:GTP 3',8'-cyclase activity"/>
    <property type="evidence" value="ECO:0007669"/>
    <property type="project" value="UniProtKB-EC"/>
</dbReference>
<keyword evidence="13" id="KW-0501">Molybdenum cofactor biosynthesis</keyword>
<evidence type="ECO:0000313" key="18">
    <source>
        <dbReference type="Proteomes" id="UP000835052"/>
    </source>
</evidence>
<dbReference type="PANTHER" id="PTHR22960">
    <property type="entry name" value="MOLYBDOPTERIN COFACTOR SYNTHESIS PROTEIN A"/>
    <property type="match status" value="1"/>
</dbReference>
<dbReference type="GO" id="GO:0006777">
    <property type="term" value="P:Mo-molybdopterin cofactor biosynthetic process"/>
    <property type="evidence" value="ECO:0007669"/>
    <property type="project" value="UniProtKB-KW"/>
</dbReference>
<evidence type="ECO:0000256" key="5">
    <source>
        <dbReference type="ARBA" id="ARBA00009862"/>
    </source>
</evidence>
<dbReference type="CDD" id="cd01335">
    <property type="entry name" value="Radical_SAM"/>
    <property type="match status" value="1"/>
</dbReference>
<keyword evidence="7" id="KW-0949">S-adenosyl-L-methionine</keyword>
<dbReference type="Pfam" id="PF06463">
    <property type="entry name" value="Mob_synth_C"/>
    <property type="match status" value="1"/>
</dbReference>
<dbReference type="PANTHER" id="PTHR22960:SF0">
    <property type="entry name" value="MOLYBDENUM COFACTOR BIOSYNTHESIS PROTEIN 1"/>
    <property type="match status" value="1"/>
</dbReference>
<comment type="pathway">
    <text evidence="3">Cofactor biosynthesis; molybdopterin biosynthesis.</text>
</comment>
<dbReference type="PROSITE" id="PS51918">
    <property type="entry name" value="RADICAL_SAM"/>
    <property type="match status" value="1"/>
</dbReference>
<dbReference type="InterPro" id="IPR002820">
    <property type="entry name" value="Mopterin_CF_biosynth-C_dom"/>
</dbReference>
<evidence type="ECO:0000256" key="11">
    <source>
        <dbReference type="ARBA" id="ARBA00023014"/>
    </source>
</evidence>
<keyword evidence="10" id="KW-0408">Iron</keyword>
<keyword evidence="9" id="KW-0547">Nucleotide-binding</keyword>
<name>A0A8S1H6S7_9PELO</name>
<feature type="domain" description="Radical SAM core" evidence="16">
    <location>
        <begin position="90"/>
        <end position="317"/>
    </location>
</feature>
<evidence type="ECO:0000256" key="2">
    <source>
        <dbReference type="ARBA" id="ARBA00001966"/>
    </source>
</evidence>
<reference evidence="17" key="1">
    <citation type="submission" date="2020-10" db="EMBL/GenBank/DDBJ databases">
        <authorList>
            <person name="Kikuchi T."/>
        </authorList>
    </citation>
    <scope>NUCLEOTIDE SEQUENCE</scope>
    <source>
        <strain evidence="17">NKZ352</strain>
    </source>
</reference>
<evidence type="ECO:0000256" key="10">
    <source>
        <dbReference type="ARBA" id="ARBA00023004"/>
    </source>
</evidence>
<comment type="similarity">
    <text evidence="5">In the N-terminal section; belongs to the radical SAM superfamily. MoaA family.</text>
</comment>
<dbReference type="InterPro" id="IPR006638">
    <property type="entry name" value="Elp3/MiaA/NifB-like_rSAM"/>
</dbReference>
<evidence type="ECO:0000256" key="8">
    <source>
        <dbReference type="ARBA" id="ARBA00022723"/>
    </source>
</evidence>
<dbReference type="AlphaFoldDB" id="A0A8S1H6S7"/>
<dbReference type="InterPro" id="IPR050105">
    <property type="entry name" value="MoCo_biosynth_MoaA/MoaC"/>
</dbReference>
<dbReference type="InterPro" id="IPR040064">
    <property type="entry name" value="MoaA-like"/>
</dbReference>
<comment type="caution">
    <text evidence="17">The sequence shown here is derived from an EMBL/GenBank/DDBJ whole genome shotgun (WGS) entry which is preliminary data.</text>
</comment>
<dbReference type="InterPro" id="IPR023045">
    <property type="entry name" value="MoaC"/>
</dbReference>
<dbReference type="InterPro" id="IPR047594">
    <property type="entry name" value="MoaC_bact/euk"/>
</dbReference>
<organism evidence="17 18">
    <name type="scientific">Caenorhabditis auriculariae</name>
    <dbReference type="NCBI Taxonomy" id="2777116"/>
    <lineage>
        <taxon>Eukaryota</taxon>
        <taxon>Metazoa</taxon>
        <taxon>Ecdysozoa</taxon>
        <taxon>Nematoda</taxon>
        <taxon>Chromadorea</taxon>
        <taxon>Rhabditida</taxon>
        <taxon>Rhabditina</taxon>
        <taxon>Rhabditomorpha</taxon>
        <taxon>Rhabditoidea</taxon>
        <taxon>Rhabditidae</taxon>
        <taxon>Peloderinae</taxon>
        <taxon>Caenorhabditis</taxon>
    </lineage>
</organism>
<keyword evidence="11" id="KW-0411">Iron-sulfur</keyword>
<evidence type="ECO:0000256" key="9">
    <source>
        <dbReference type="ARBA" id="ARBA00022741"/>
    </source>
</evidence>
<dbReference type="GO" id="GO:0046872">
    <property type="term" value="F:metal ion binding"/>
    <property type="evidence" value="ECO:0007669"/>
    <property type="project" value="UniProtKB-KW"/>
</dbReference>
<dbReference type="NCBIfam" id="TIGR00581">
    <property type="entry name" value="moaC"/>
    <property type="match status" value="1"/>
</dbReference>
<accession>A0A8S1H6S7</accession>
<dbReference type="InterPro" id="IPR010505">
    <property type="entry name" value="MoaA_twitch"/>
</dbReference>
<dbReference type="InterPro" id="IPR013483">
    <property type="entry name" value="MoaA"/>
</dbReference>
<comment type="catalytic activity">
    <reaction evidence="1">
        <text>(8S)-3',8-cyclo-7,8-dihydroguanosine 5'-triphosphate = cyclic pyranopterin phosphate + diphosphate</text>
        <dbReference type="Rhea" id="RHEA:49580"/>
        <dbReference type="ChEBI" id="CHEBI:33019"/>
        <dbReference type="ChEBI" id="CHEBI:59648"/>
        <dbReference type="ChEBI" id="CHEBI:131766"/>
        <dbReference type="EC" id="4.6.1.17"/>
    </reaction>
</comment>
<dbReference type="InterPro" id="IPR007197">
    <property type="entry name" value="rSAM"/>
</dbReference>
<dbReference type="EMBL" id="CAJGYM010000019">
    <property type="protein sequence ID" value="CAD6191065.1"/>
    <property type="molecule type" value="Genomic_DNA"/>
</dbReference>
<dbReference type="InterPro" id="IPR013785">
    <property type="entry name" value="Aldolase_TIM"/>
</dbReference>
<dbReference type="GO" id="GO:0005525">
    <property type="term" value="F:GTP binding"/>
    <property type="evidence" value="ECO:0007669"/>
    <property type="project" value="UniProtKB-KW"/>
</dbReference>
<dbReference type="Proteomes" id="UP000835052">
    <property type="component" value="Unassembled WGS sequence"/>
</dbReference>
<comment type="cofactor">
    <cofactor evidence="2">
        <name>[4Fe-4S] cluster</name>
        <dbReference type="ChEBI" id="CHEBI:49883"/>
    </cofactor>
</comment>
<comment type="similarity">
    <text evidence="4">In the C-terminal section; belongs to the MoaC family.</text>
</comment>
<comment type="catalytic activity">
    <reaction evidence="15">
        <text>GTP + AH2 + S-adenosyl-L-methionine = (8S)-3',8-cyclo-7,8-dihydroguanosine 5'-triphosphate + 5'-deoxyadenosine + L-methionine + A + H(+)</text>
        <dbReference type="Rhea" id="RHEA:49576"/>
        <dbReference type="ChEBI" id="CHEBI:13193"/>
        <dbReference type="ChEBI" id="CHEBI:15378"/>
        <dbReference type="ChEBI" id="CHEBI:17319"/>
        <dbReference type="ChEBI" id="CHEBI:17499"/>
        <dbReference type="ChEBI" id="CHEBI:37565"/>
        <dbReference type="ChEBI" id="CHEBI:57844"/>
        <dbReference type="ChEBI" id="CHEBI:59789"/>
        <dbReference type="ChEBI" id="CHEBI:131766"/>
        <dbReference type="EC" id="4.1.99.22"/>
    </reaction>
</comment>
<dbReference type="SUPFAM" id="SSF102114">
    <property type="entry name" value="Radical SAM enzymes"/>
    <property type="match status" value="1"/>
</dbReference>
<dbReference type="HAMAP" id="MF_01225_B">
    <property type="entry name" value="MoaA_B"/>
    <property type="match status" value="1"/>
</dbReference>
<keyword evidence="14" id="KW-0456">Lyase</keyword>
<keyword evidence="18" id="KW-1185">Reference proteome</keyword>
<dbReference type="Gene3D" id="3.20.20.70">
    <property type="entry name" value="Aldolase class I"/>
    <property type="match status" value="1"/>
</dbReference>
<dbReference type="GO" id="GO:0051539">
    <property type="term" value="F:4 iron, 4 sulfur cluster binding"/>
    <property type="evidence" value="ECO:0007669"/>
    <property type="project" value="UniProtKB-KW"/>
</dbReference>
<evidence type="ECO:0000256" key="4">
    <source>
        <dbReference type="ARBA" id="ARBA00008484"/>
    </source>
</evidence>
<proteinExistence type="inferred from homology"/>
<sequence>MLKTTVLLRKLTPVSKNLRFAAMSQINKPPEELEEIRAKLEELTESLPEHSAPLQRVTSEQKKFLLKRLLRREKLIKIEHEKGFPPIYDMFMRHHTYLRISLTEKCNFRCVYCMPEEGVQLSPKDNLLTNDEILRMVRLFAAHGVDKVRLTGGEPTIRKDIVEIVAGINSVPGIKDIGMTTNGAVLEKHLKPLVDAGLSKINISIDSLNKAKFELMTRRNAFDRVWSAIEAARKLLPKVKLNTVVMNGKNEEEILDFVAVTKDKNLDIRFIEYMPFGGNKFSNNKFYSYHAMLEQIIRKYGDSVKRLRDSPNDTTKAYKIDGYEGQFGFITSMTDHFCNTCNRMRITADGNLKVCLHGNAETNLRDMMRAGASDEELSDIIQKSVNNKKARHADFRHEQFEEFAKPSYDPHRRVKKGGSSLPSASKIQAFLSASSPKHSFLQNRFFSSDDFNRLTHVDIDGKVKQVDVSTKQPTARLAVAQGTLVLPKEVSIQIAQNTIKKGDVLTVAQIASIMGAKQTSNLIPLCHHIPLAYVDTRFKHDQEKYLLHARSSTRCIANTGVEMEALMACTIALLTVYDMCKAISQEMRMTDVRLIHKIGGETNYLGDRSLYNFEEDR</sequence>
<evidence type="ECO:0000256" key="14">
    <source>
        <dbReference type="ARBA" id="ARBA00023239"/>
    </source>
</evidence>
<dbReference type="SFLD" id="SFLDG01386">
    <property type="entry name" value="main_SPASM_domain-containing"/>
    <property type="match status" value="1"/>
</dbReference>
<dbReference type="InterPro" id="IPR000385">
    <property type="entry name" value="MoaA_NifB_PqqE_Fe-S-bd_CS"/>
</dbReference>
<dbReference type="OrthoDB" id="429626at2759"/>
<dbReference type="SFLD" id="SFLDG01067">
    <property type="entry name" value="SPASM/twitch_domain_containing"/>
    <property type="match status" value="1"/>
</dbReference>
<evidence type="ECO:0000256" key="3">
    <source>
        <dbReference type="ARBA" id="ARBA00005046"/>
    </source>
</evidence>
<keyword evidence="6" id="KW-0004">4Fe-4S</keyword>
<evidence type="ECO:0000256" key="15">
    <source>
        <dbReference type="ARBA" id="ARBA00048697"/>
    </source>
</evidence>
<evidence type="ECO:0000256" key="7">
    <source>
        <dbReference type="ARBA" id="ARBA00022691"/>
    </source>
</evidence>
<dbReference type="Pfam" id="PF04055">
    <property type="entry name" value="Radical_SAM"/>
    <property type="match status" value="1"/>
</dbReference>
<dbReference type="GO" id="GO:0061799">
    <property type="term" value="F:cyclic pyranopterin monophosphate synthase activity"/>
    <property type="evidence" value="ECO:0007669"/>
    <property type="project" value="UniProtKB-EC"/>
</dbReference>
<dbReference type="CDD" id="cd21117">
    <property type="entry name" value="Twitch_MoaA"/>
    <property type="match status" value="1"/>
</dbReference>
<dbReference type="SUPFAM" id="SSF55040">
    <property type="entry name" value="Molybdenum cofactor biosynthesis protein C, MoaC"/>
    <property type="match status" value="1"/>
</dbReference>
<dbReference type="InterPro" id="IPR058240">
    <property type="entry name" value="rSAM_sf"/>
</dbReference>
<protein>
    <recommendedName>
        <fullName evidence="16">Radical SAM core domain-containing protein</fullName>
    </recommendedName>
</protein>
<gene>
    <name evidence="17" type="ORF">CAUJ_LOCUS6984</name>
</gene>
<dbReference type="NCBIfam" id="NF006870">
    <property type="entry name" value="PRK09364.1"/>
    <property type="match status" value="1"/>
</dbReference>
<evidence type="ECO:0000256" key="12">
    <source>
        <dbReference type="ARBA" id="ARBA00023134"/>
    </source>
</evidence>
<dbReference type="CDD" id="cd01420">
    <property type="entry name" value="MoaC_PE"/>
    <property type="match status" value="1"/>
</dbReference>
<dbReference type="SMART" id="SM00729">
    <property type="entry name" value="Elp3"/>
    <property type="match status" value="1"/>
</dbReference>
<keyword evidence="12" id="KW-0342">GTP-binding</keyword>